<evidence type="ECO:0000256" key="1">
    <source>
        <dbReference type="SAM" id="MobiDB-lite"/>
    </source>
</evidence>
<dbReference type="EMBL" id="SJFN01000058">
    <property type="protein sequence ID" value="TBW32422.1"/>
    <property type="molecule type" value="Genomic_DNA"/>
</dbReference>
<feature type="region of interest" description="Disordered" evidence="1">
    <location>
        <begin position="1"/>
        <end position="32"/>
    </location>
</feature>
<protein>
    <submittedName>
        <fullName evidence="2">Uncharacterized protein</fullName>
    </submittedName>
</protein>
<name>A0A4Q9VCT5_9HYPH</name>
<dbReference type="RefSeq" id="WP_131311804.1">
    <property type="nucleotide sequence ID" value="NZ_SJFN01000058.1"/>
</dbReference>
<sequence length="122" mass="13485">MSHRQCSKQTKKQEVKDMGYERNKSIPVDDIVADGGEDVEFDSARLDGTVGSEEDGDDDGAECDVIVDARIELELQAAFLYTALDHARRLGLRPDMQRLRDAFLAALLLSGPDDLEDEDDGV</sequence>
<feature type="compositionally biased region" description="Basic residues" evidence="1">
    <location>
        <begin position="1"/>
        <end position="10"/>
    </location>
</feature>
<evidence type="ECO:0000313" key="2">
    <source>
        <dbReference type="EMBL" id="TBW32422.1"/>
    </source>
</evidence>
<accession>A0A4Q9VCT5</accession>
<proteinExistence type="predicted"/>
<organism evidence="2 3">
    <name type="scientific">Siculibacillus lacustris</name>
    <dbReference type="NCBI Taxonomy" id="1549641"/>
    <lineage>
        <taxon>Bacteria</taxon>
        <taxon>Pseudomonadati</taxon>
        <taxon>Pseudomonadota</taxon>
        <taxon>Alphaproteobacteria</taxon>
        <taxon>Hyphomicrobiales</taxon>
        <taxon>Ancalomicrobiaceae</taxon>
        <taxon>Siculibacillus</taxon>
    </lineage>
</organism>
<comment type="caution">
    <text evidence="2">The sequence shown here is derived from an EMBL/GenBank/DDBJ whole genome shotgun (WGS) entry which is preliminary data.</text>
</comment>
<reference evidence="2 3" key="1">
    <citation type="submission" date="2019-02" db="EMBL/GenBank/DDBJ databases">
        <title>Siculibacillus lacustris gen. nov., sp. nov., a new rosette-forming bacterium isolated from a freshwater crater lake (Lake St. Ana, Romania).</title>
        <authorList>
            <person name="Felfoldi T."/>
            <person name="Marton Z."/>
            <person name="Szabo A."/>
            <person name="Mentes A."/>
            <person name="Boka K."/>
            <person name="Marialigeti K."/>
            <person name="Mathe I."/>
            <person name="Koncz M."/>
            <person name="Schumann P."/>
            <person name="Toth E."/>
        </authorList>
    </citation>
    <scope>NUCLEOTIDE SEQUENCE [LARGE SCALE GENOMIC DNA]</scope>
    <source>
        <strain evidence="2 3">SA-279</strain>
    </source>
</reference>
<evidence type="ECO:0000313" key="3">
    <source>
        <dbReference type="Proteomes" id="UP000292781"/>
    </source>
</evidence>
<keyword evidence="3" id="KW-1185">Reference proteome</keyword>
<feature type="compositionally biased region" description="Basic and acidic residues" evidence="1">
    <location>
        <begin position="11"/>
        <end position="24"/>
    </location>
</feature>
<gene>
    <name evidence="2" type="ORF">EYW49_22050</name>
</gene>
<dbReference type="AlphaFoldDB" id="A0A4Q9VCT5"/>
<dbReference type="Proteomes" id="UP000292781">
    <property type="component" value="Unassembled WGS sequence"/>
</dbReference>